<keyword evidence="3 4" id="KW-0408">Iron</keyword>
<organism evidence="5 6">
    <name type="scientific">Paractinoplanes tereljensis</name>
    <dbReference type="NCBI Taxonomy" id="571912"/>
    <lineage>
        <taxon>Bacteria</taxon>
        <taxon>Bacillati</taxon>
        <taxon>Actinomycetota</taxon>
        <taxon>Actinomycetes</taxon>
        <taxon>Micromonosporales</taxon>
        <taxon>Micromonosporaceae</taxon>
        <taxon>Paractinoplanes</taxon>
    </lineage>
</organism>
<dbReference type="PROSITE" id="PS00086">
    <property type="entry name" value="CYTOCHROME_P450"/>
    <property type="match status" value="1"/>
</dbReference>
<dbReference type="PANTHER" id="PTHR24305:SF166">
    <property type="entry name" value="CYTOCHROME P450 12A4, MITOCHONDRIAL-RELATED"/>
    <property type="match status" value="1"/>
</dbReference>
<proteinExistence type="inferred from homology"/>
<accession>A0A919NXE3</accession>
<dbReference type="GO" id="GO:0016705">
    <property type="term" value="F:oxidoreductase activity, acting on paired donors, with incorporation or reduction of molecular oxygen"/>
    <property type="evidence" value="ECO:0007669"/>
    <property type="project" value="InterPro"/>
</dbReference>
<reference evidence="5" key="1">
    <citation type="submission" date="2021-01" db="EMBL/GenBank/DDBJ databases">
        <title>Whole genome shotgun sequence of Actinoplanes tereljensis NBRC 105297.</title>
        <authorList>
            <person name="Komaki H."/>
            <person name="Tamura T."/>
        </authorList>
    </citation>
    <scope>NUCLEOTIDE SEQUENCE</scope>
    <source>
        <strain evidence="5">NBRC 105297</strain>
    </source>
</reference>
<gene>
    <name evidence="5" type="ORF">Ate02nite_97400</name>
</gene>
<dbReference type="Gene3D" id="1.10.630.10">
    <property type="entry name" value="Cytochrome P450"/>
    <property type="match status" value="1"/>
</dbReference>
<dbReference type="InterPro" id="IPR050121">
    <property type="entry name" value="Cytochrome_P450_monoxygenase"/>
</dbReference>
<dbReference type="GO" id="GO:0005506">
    <property type="term" value="F:iron ion binding"/>
    <property type="evidence" value="ECO:0007669"/>
    <property type="project" value="InterPro"/>
</dbReference>
<evidence type="ECO:0000256" key="4">
    <source>
        <dbReference type="RuleBase" id="RU000461"/>
    </source>
</evidence>
<feature type="binding site" description="axial binding residue" evidence="3">
    <location>
        <position position="402"/>
    </location>
    <ligand>
        <name>heme</name>
        <dbReference type="ChEBI" id="CHEBI:30413"/>
    </ligand>
    <ligandPart>
        <name>Fe</name>
        <dbReference type="ChEBI" id="CHEBI:18248"/>
    </ligandPart>
</feature>
<dbReference type="GO" id="GO:0020037">
    <property type="term" value="F:heme binding"/>
    <property type="evidence" value="ECO:0007669"/>
    <property type="project" value="InterPro"/>
</dbReference>
<dbReference type="EMBL" id="BOMY01000075">
    <property type="protein sequence ID" value="GIF27010.1"/>
    <property type="molecule type" value="Genomic_DNA"/>
</dbReference>
<evidence type="ECO:0000256" key="2">
    <source>
        <dbReference type="ARBA" id="ARBA00010617"/>
    </source>
</evidence>
<keyword evidence="4" id="KW-0503">Monooxygenase</keyword>
<dbReference type="InterPro" id="IPR001128">
    <property type="entry name" value="Cyt_P450"/>
</dbReference>
<dbReference type="Proteomes" id="UP000623608">
    <property type="component" value="Unassembled WGS sequence"/>
</dbReference>
<dbReference type="AlphaFoldDB" id="A0A919NXE3"/>
<keyword evidence="3 4" id="KW-0349">Heme</keyword>
<keyword evidence="4" id="KW-0560">Oxidoreductase</keyword>
<evidence type="ECO:0000256" key="3">
    <source>
        <dbReference type="PIRSR" id="PIRSR602401-1"/>
    </source>
</evidence>
<protein>
    <submittedName>
        <fullName evidence="5">Cytochrome P450</fullName>
    </submittedName>
</protein>
<dbReference type="PRINTS" id="PR00463">
    <property type="entry name" value="EP450I"/>
</dbReference>
<dbReference type="SUPFAM" id="SSF48264">
    <property type="entry name" value="Cytochrome P450"/>
    <property type="match status" value="1"/>
</dbReference>
<dbReference type="Pfam" id="PF00067">
    <property type="entry name" value="p450"/>
    <property type="match status" value="1"/>
</dbReference>
<evidence type="ECO:0000313" key="6">
    <source>
        <dbReference type="Proteomes" id="UP000623608"/>
    </source>
</evidence>
<comment type="cofactor">
    <cofactor evidence="1 3">
        <name>heme</name>
        <dbReference type="ChEBI" id="CHEBI:30413"/>
    </cofactor>
</comment>
<name>A0A919NXE3_9ACTN</name>
<evidence type="ECO:0000256" key="1">
    <source>
        <dbReference type="ARBA" id="ARBA00001971"/>
    </source>
</evidence>
<dbReference type="InterPro" id="IPR017972">
    <property type="entry name" value="Cyt_P450_CS"/>
</dbReference>
<sequence>MGHEVSLQPLRPQRAFIGPMRSAVRLSAATAFGAFRRDALGLFAEVARAPDGVAVTGLWGRELVFITHPDHVAHVTRDNHRNYTKDAPVYRAARPFLGSGLTVSPGGEDWLRRRRLVQPAFSLESLANAARIAEECVGDLADRWATEAGAIVDAASEMTALSMRLACRTLFGAEMTAATVAVAADLRVVCDFVVQYLARPFPPLFVPTRANRRFHAAMRRVRATIAGLVAQRNTDLIARLVADRESGSSTPDQVADELLGMFFAGHETLGHTLAWCWHLLAGHPEAAETLRGELDTVLAGRPPTTADLPALEFTRWIIEETMRLYPAVWITMRRAVAADTIGGYPIASGSWLAWSPYVGNRHPDVWERPDDFWPQRHDGEHGRGAAHRRHSLAPFGLGPRSCPGSSLAMIQAGLTVATVAQRCRVAPGSDASARPDPSITLRPSGALPVRLAVR</sequence>
<dbReference type="PRINTS" id="PR00385">
    <property type="entry name" value="P450"/>
</dbReference>
<comment type="similarity">
    <text evidence="2 4">Belongs to the cytochrome P450 family.</text>
</comment>
<dbReference type="InterPro" id="IPR002401">
    <property type="entry name" value="Cyt_P450_E_grp-I"/>
</dbReference>
<keyword evidence="6" id="KW-1185">Reference proteome</keyword>
<dbReference type="GO" id="GO:0004497">
    <property type="term" value="F:monooxygenase activity"/>
    <property type="evidence" value="ECO:0007669"/>
    <property type="project" value="UniProtKB-KW"/>
</dbReference>
<keyword evidence="3 4" id="KW-0479">Metal-binding</keyword>
<comment type="caution">
    <text evidence="5">The sequence shown here is derived from an EMBL/GenBank/DDBJ whole genome shotgun (WGS) entry which is preliminary data.</text>
</comment>
<evidence type="ECO:0000313" key="5">
    <source>
        <dbReference type="EMBL" id="GIF27010.1"/>
    </source>
</evidence>
<dbReference type="InterPro" id="IPR036396">
    <property type="entry name" value="Cyt_P450_sf"/>
</dbReference>
<dbReference type="PANTHER" id="PTHR24305">
    <property type="entry name" value="CYTOCHROME P450"/>
    <property type="match status" value="1"/>
</dbReference>